<feature type="transmembrane region" description="Helical" evidence="6">
    <location>
        <begin position="157"/>
        <end position="179"/>
    </location>
</feature>
<feature type="transmembrane region" description="Helical" evidence="6">
    <location>
        <begin position="185"/>
        <end position="202"/>
    </location>
</feature>
<gene>
    <name evidence="8" type="ORF">TBC1_111606</name>
</gene>
<dbReference type="Proteomes" id="UP000053091">
    <property type="component" value="Unassembled WGS sequence"/>
</dbReference>
<dbReference type="Pfam" id="PF10035">
    <property type="entry name" value="DUF2179"/>
    <property type="match status" value="1"/>
</dbReference>
<organism evidence="8">
    <name type="scientific">Lentimicrobium saccharophilum</name>
    <dbReference type="NCBI Taxonomy" id="1678841"/>
    <lineage>
        <taxon>Bacteria</taxon>
        <taxon>Pseudomonadati</taxon>
        <taxon>Bacteroidota</taxon>
        <taxon>Bacteroidia</taxon>
        <taxon>Bacteroidales</taxon>
        <taxon>Lentimicrobiaceae</taxon>
        <taxon>Lentimicrobium</taxon>
    </lineage>
</organism>
<evidence type="ECO:0000259" key="7">
    <source>
        <dbReference type="Pfam" id="PF10035"/>
    </source>
</evidence>
<evidence type="ECO:0000313" key="8">
    <source>
        <dbReference type="EMBL" id="GAP43453.1"/>
    </source>
</evidence>
<keyword evidence="4 6" id="KW-1133">Transmembrane helix</keyword>
<evidence type="ECO:0000256" key="3">
    <source>
        <dbReference type="ARBA" id="ARBA00022692"/>
    </source>
</evidence>
<proteinExistence type="predicted"/>
<evidence type="ECO:0000256" key="5">
    <source>
        <dbReference type="ARBA" id="ARBA00023136"/>
    </source>
</evidence>
<evidence type="ECO:0000313" key="9">
    <source>
        <dbReference type="Proteomes" id="UP000053091"/>
    </source>
</evidence>
<feature type="domain" description="DUF2179" evidence="7">
    <location>
        <begin position="231"/>
        <end position="285"/>
    </location>
</feature>
<dbReference type="EMBL" id="DF968182">
    <property type="protein sequence ID" value="GAP43453.1"/>
    <property type="molecule type" value="Genomic_DNA"/>
</dbReference>
<sequence>MAFLQKEKRFTRKWFISYGLITVGTLLVSAGYVFFITPYKIVPGGIYGISIVIHHLLGWPVGLTALAFNIPLTILGTKILGPRFGAKTVTGFVLTSVFVDVFSYFSEFKPLVESDPLLSSIFGGALVGVGVGLIFKAKATSGGSDVIAMIIARYTRLPLGQLMMGVDSVIVLLGFVAFGDWHIPLYSWITIFVMGKVIDAVLEGVSYEKTIFIVSDQHEAIRDKIINDLHRGGTFLSGEGMYNGNEKKVIFTVVNRRELAMLEEFINKIDPRAFLTVMDANEILGQGFKSLKDKLED</sequence>
<dbReference type="STRING" id="1678841.TBC1_111606"/>
<dbReference type="Gene3D" id="3.30.70.120">
    <property type="match status" value="1"/>
</dbReference>
<keyword evidence="3 6" id="KW-0812">Transmembrane</keyword>
<protein>
    <submittedName>
        <fullName evidence="8">Uncharacterized membrane-anchored protein YitT</fullName>
    </submittedName>
</protein>
<comment type="subcellular location">
    <subcellularLocation>
        <location evidence="1">Cell membrane</location>
        <topology evidence="1">Multi-pass membrane protein</topology>
    </subcellularLocation>
</comment>
<dbReference type="PIRSF" id="PIRSF006483">
    <property type="entry name" value="Membrane_protein_YitT"/>
    <property type="match status" value="1"/>
</dbReference>
<feature type="transmembrane region" description="Helical" evidence="6">
    <location>
        <begin position="15"/>
        <end position="35"/>
    </location>
</feature>
<dbReference type="AlphaFoldDB" id="A0A0S7BST6"/>
<dbReference type="CDD" id="cd16380">
    <property type="entry name" value="YitT_C"/>
    <property type="match status" value="1"/>
</dbReference>
<evidence type="ECO:0000256" key="6">
    <source>
        <dbReference type="SAM" id="Phobius"/>
    </source>
</evidence>
<dbReference type="InterPro" id="IPR015867">
    <property type="entry name" value="N-reg_PII/ATP_PRibTrfase_C"/>
</dbReference>
<evidence type="ECO:0000256" key="2">
    <source>
        <dbReference type="ARBA" id="ARBA00022475"/>
    </source>
</evidence>
<evidence type="ECO:0000256" key="1">
    <source>
        <dbReference type="ARBA" id="ARBA00004651"/>
    </source>
</evidence>
<name>A0A0S7BST6_9BACT</name>
<evidence type="ECO:0000256" key="4">
    <source>
        <dbReference type="ARBA" id="ARBA00022989"/>
    </source>
</evidence>
<accession>A0A0S7BST6</accession>
<feature type="transmembrane region" description="Helical" evidence="6">
    <location>
        <begin position="47"/>
        <end position="72"/>
    </location>
</feature>
<keyword evidence="5 6" id="KW-0472">Membrane</keyword>
<dbReference type="GO" id="GO:0005886">
    <property type="term" value="C:plasma membrane"/>
    <property type="evidence" value="ECO:0007669"/>
    <property type="project" value="UniProtKB-SubCell"/>
</dbReference>
<dbReference type="OrthoDB" id="1422399at2"/>
<feature type="transmembrane region" description="Helical" evidence="6">
    <location>
        <begin position="84"/>
        <end position="105"/>
    </location>
</feature>
<dbReference type="PANTHER" id="PTHR33545:SF5">
    <property type="entry name" value="UPF0750 MEMBRANE PROTEIN YITT"/>
    <property type="match status" value="1"/>
</dbReference>
<keyword evidence="9" id="KW-1185">Reference proteome</keyword>
<dbReference type="InterPro" id="IPR051461">
    <property type="entry name" value="UPF0750_membrane"/>
</dbReference>
<dbReference type="InterPro" id="IPR003740">
    <property type="entry name" value="YitT"/>
</dbReference>
<feature type="transmembrane region" description="Helical" evidence="6">
    <location>
        <begin position="117"/>
        <end position="136"/>
    </location>
</feature>
<keyword evidence="2" id="KW-1003">Cell membrane</keyword>
<dbReference type="PANTHER" id="PTHR33545">
    <property type="entry name" value="UPF0750 MEMBRANE PROTEIN YITT-RELATED"/>
    <property type="match status" value="1"/>
</dbReference>
<dbReference type="RefSeq" id="WP_062040551.1">
    <property type="nucleotide sequence ID" value="NZ_DF968182.1"/>
</dbReference>
<dbReference type="Pfam" id="PF02588">
    <property type="entry name" value="YitT_membrane"/>
    <property type="match status" value="1"/>
</dbReference>
<dbReference type="InterPro" id="IPR019264">
    <property type="entry name" value="DUF2179"/>
</dbReference>
<reference evidence="8" key="1">
    <citation type="journal article" date="2015" name="Genome Announc.">
        <title>Draft Genome Sequence of Bacteroidales Strain TBC1, a Novel Isolate from a Methanogenic Wastewater Treatment System.</title>
        <authorList>
            <person name="Tourlousse D.M."/>
            <person name="Matsuura N."/>
            <person name="Sun L."/>
            <person name="Toyonaga M."/>
            <person name="Kuroda K."/>
            <person name="Ohashi A."/>
            <person name="Cruz R."/>
            <person name="Yamaguchi T."/>
            <person name="Sekiguchi Y."/>
        </authorList>
    </citation>
    <scope>NUCLEOTIDE SEQUENCE [LARGE SCALE GENOMIC DNA]</scope>
    <source>
        <strain evidence="8">TBC1</strain>
    </source>
</reference>